<dbReference type="Pfam" id="PF02687">
    <property type="entry name" value="FtsX"/>
    <property type="match status" value="1"/>
</dbReference>
<evidence type="ECO:0000256" key="2">
    <source>
        <dbReference type="ARBA" id="ARBA00022475"/>
    </source>
</evidence>
<keyword evidence="4 6" id="KW-1133">Transmembrane helix</keyword>
<dbReference type="PANTHER" id="PTHR43738">
    <property type="entry name" value="ABC TRANSPORTER, MEMBRANE PROTEIN"/>
    <property type="match status" value="1"/>
</dbReference>
<feature type="transmembrane region" description="Helical" evidence="6">
    <location>
        <begin position="342"/>
        <end position="364"/>
    </location>
</feature>
<dbReference type="InterPro" id="IPR051125">
    <property type="entry name" value="ABC-4/HrtB_transporter"/>
</dbReference>
<proteinExistence type="predicted"/>
<evidence type="ECO:0000259" key="7">
    <source>
        <dbReference type="Pfam" id="PF02687"/>
    </source>
</evidence>
<comment type="subcellular location">
    <subcellularLocation>
        <location evidence="1">Cell membrane</location>
        <topology evidence="1">Multi-pass membrane protein</topology>
    </subcellularLocation>
</comment>
<dbReference type="EMBL" id="JAGQHR010000139">
    <property type="protein sequence ID" value="MCA9727287.1"/>
    <property type="molecule type" value="Genomic_DNA"/>
</dbReference>
<dbReference type="InterPro" id="IPR003838">
    <property type="entry name" value="ABC3_permease_C"/>
</dbReference>
<evidence type="ECO:0000256" key="6">
    <source>
        <dbReference type="SAM" id="Phobius"/>
    </source>
</evidence>
<reference evidence="9" key="2">
    <citation type="journal article" date="2021" name="Microbiome">
        <title>Successional dynamics and alternative stable states in a saline activated sludge microbial community over 9 years.</title>
        <authorList>
            <person name="Wang Y."/>
            <person name="Ye J."/>
            <person name="Ju F."/>
            <person name="Liu L."/>
            <person name="Boyd J.A."/>
            <person name="Deng Y."/>
            <person name="Parks D.H."/>
            <person name="Jiang X."/>
            <person name="Yin X."/>
            <person name="Woodcroft B.J."/>
            <person name="Tyson G.W."/>
            <person name="Hugenholtz P."/>
            <person name="Polz M.F."/>
            <person name="Zhang T."/>
        </authorList>
    </citation>
    <scope>NUCLEOTIDE SEQUENCE</scope>
    <source>
        <strain evidence="9">HKST-UBA01</strain>
    </source>
</reference>
<name>A0A956RPA8_UNCEI</name>
<evidence type="ECO:0000256" key="3">
    <source>
        <dbReference type="ARBA" id="ARBA00022692"/>
    </source>
</evidence>
<feature type="transmembrane region" description="Helical" evidence="6">
    <location>
        <begin position="251"/>
        <end position="275"/>
    </location>
</feature>
<dbReference type="GO" id="GO:0005886">
    <property type="term" value="C:plasma membrane"/>
    <property type="evidence" value="ECO:0007669"/>
    <property type="project" value="UniProtKB-SubCell"/>
</dbReference>
<dbReference type="Pfam" id="PF12704">
    <property type="entry name" value="MacB_PCD"/>
    <property type="match status" value="1"/>
</dbReference>
<evidence type="ECO:0000256" key="5">
    <source>
        <dbReference type="ARBA" id="ARBA00023136"/>
    </source>
</evidence>
<dbReference type="PANTHER" id="PTHR43738:SF3">
    <property type="entry name" value="ABC TRANSPORTER PERMEASE"/>
    <property type="match status" value="1"/>
</dbReference>
<reference evidence="9" key="1">
    <citation type="submission" date="2020-04" db="EMBL/GenBank/DDBJ databases">
        <authorList>
            <person name="Zhang T."/>
        </authorList>
    </citation>
    <scope>NUCLEOTIDE SEQUENCE</scope>
    <source>
        <strain evidence="9">HKST-UBA01</strain>
    </source>
</reference>
<gene>
    <name evidence="9" type="ORF">KC729_06355</name>
</gene>
<dbReference type="InterPro" id="IPR025857">
    <property type="entry name" value="MacB_PCD"/>
</dbReference>
<evidence type="ECO:0000256" key="1">
    <source>
        <dbReference type="ARBA" id="ARBA00004651"/>
    </source>
</evidence>
<comment type="caution">
    <text evidence="9">The sequence shown here is derived from an EMBL/GenBank/DDBJ whole genome shotgun (WGS) entry which is preliminary data.</text>
</comment>
<organism evidence="9 10">
    <name type="scientific">Eiseniibacteriota bacterium</name>
    <dbReference type="NCBI Taxonomy" id="2212470"/>
    <lineage>
        <taxon>Bacteria</taxon>
        <taxon>Candidatus Eiseniibacteriota</taxon>
    </lineage>
</organism>
<accession>A0A956RPA8</accession>
<keyword evidence="5 6" id="KW-0472">Membrane</keyword>
<protein>
    <submittedName>
        <fullName evidence="9">FtsX-like permease family protein</fullName>
    </submittedName>
</protein>
<feature type="transmembrane region" description="Helical" evidence="6">
    <location>
        <begin position="296"/>
        <end position="322"/>
    </location>
</feature>
<dbReference type="AlphaFoldDB" id="A0A956RPA8"/>
<evidence type="ECO:0000256" key="4">
    <source>
        <dbReference type="ARBA" id="ARBA00022989"/>
    </source>
</evidence>
<keyword evidence="3 6" id="KW-0812">Transmembrane</keyword>
<feature type="domain" description="MacB-like periplasmic core" evidence="8">
    <location>
        <begin position="27"/>
        <end position="220"/>
    </location>
</feature>
<feature type="domain" description="ABC3 transporter permease C-terminal" evidence="7">
    <location>
        <begin position="256"/>
        <end position="373"/>
    </location>
</feature>
<sequence length="382" mass="41856">MFQLSLKNLLRNKRRTFLTGASVSLTLILVCLLGAVLTAMESAEGSADNRIVVRSAISLTFSLPESYWQRLQQMDHVLAVTPLNWFGGIYKDERPENFFAQFSCDPQTLLDVWPEYQIPQDQVATWRQERNSFICGQALADKYGWKIGDQIFIKGSIYPVDLTLTLRGIYTEPNAPSAEKSIYFHRKYLEEALGNPGQVGTFFLRIDSPDNVGTVVQHAEAMFENSEAQVRAETEKAFSLSFLEMLGNIRMFLGAIGAAIVVSLLFITANTMAMAARERTSEVAVLKTLGFRQGHVVRLVMFESLAVGLGGALVGLGLAYVLVRGAARGMENVFPIFGTLAVTPPVALLALGLGILIGLVSGGFPAWQAARLSIVDGLRKLA</sequence>
<evidence type="ECO:0000259" key="8">
    <source>
        <dbReference type="Pfam" id="PF12704"/>
    </source>
</evidence>
<dbReference type="Proteomes" id="UP000697710">
    <property type="component" value="Unassembled WGS sequence"/>
</dbReference>
<keyword evidence="2" id="KW-1003">Cell membrane</keyword>
<evidence type="ECO:0000313" key="9">
    <source>
        <dbReference type="EMBL" id="MCA9727287.1"/>
    </source>
</evidence>
<evidence type="ECO:0000313" key="10">
    <source>
        <dbReference type="Proteomes" id="UP000697710"/>
    </source>
</evidence>